<keyword evidence="8 11" id="KW-0472">Membrane</keyword>
<keyword evidence="13" id="KW-1185">Reference proteome</keyword>
<dbReference type="KEGG" id="asn:102368242"/>
<comment type="similarity">
    <text evidence="2 9">Belongs to the OXA1/ALB3/YidC family.</text>
</comment>
<feature type="transmembrane region" description="Helical" evidence="11">
    <location>
        <begin position="126"/>
        <end position="148"/>
    </location>
</feature>
<dbReference type="PANTHER" id="PTHR12428">
    <property type="entry name" value="OXA1"/>
    <property type="match status" value="1"/>
</dbReference>
<keyword evidence="6 11" id="KW-1133">Transmembrane helix</keyword>
<dbReference type="GeneID" id="102368242"/>
<evidence type="ECO:0000256" key="9">
    <source>
        <dbReference type="RuleBase" id="RU003945"/>
    </source>
</evidence>
<dbReference type="eggNOG" id="KOG1239">
    <property type="taxonomic scope" value="Eukaryota"/>
</dbReference>
<evidence type="ECO:0000256" key="10">
    <source>
        <dbReference type="SAM" id="MobiDB-lite"/>
    </source>
</evidence>
<dbReference type="InterPro" id="IPR001708">
    <property type="entry name" value="YidC/ALB3/OXA1/COX18"/>
</dbReference>
<evidence type="ECO:0000256" key="5">
    <source>
        <dbReference type="ARBA" id="ARBA00022946"/>
    </source>
</evidence>
<keyword evidence="7" id="KW-0496">Mitochondrion</keyword>
<feature type="transmembrane region" description="Helical" evidence="11">
    <location>
        <begin position="250"/>
        <end position="268"/>
    </location>
</feature>
<dbReference type="CDD" id="cd20069">
    <property type="entry name" value="5TM_Oxa1-like"/>
    <property type="match status" value="1"/>
</dbReference>
<feature type="transmembrane region" description="Helical" evidence="11">
    <location>
        <begin position="198"/>
        <end position="222"/>
    </location>
</feature>
<keyword evidence="4" id="KW-0999">Mitochondrion inner membrane</keyword>
<keyword evidence="3 9" id="KW-0812">Transmembrane</keyword>
<evidence type="ECO:0000313" key="13">
    <source>
        <dbReference type="Proteomes" id="UP000189705"/>
    </source>
</evidence>
<evidence type="ECO:0000256" key="7">
    <source>
        <dbReference type="ARBA" id="ARBA00023128"/>
    </source>
</evidence>
<dbReference type="PANTHER" id="PTHR12428:SF66">
    <property type="entry name" value="MITOCHONDRIAL INNER MEMBRANE PROTEIN OXA1L"/>
    <property type="match status" value="1"/>
</dbReference>
<evidence type="ECO:0000256" key="11">
    <source>
        <dbReference type="SAM" id="Phobius"/>
    </source>
</evidence>
<evidence type="ECO:0000256" key="2">
    <source>
        <dbReference type="ARBA" id="ARBA00009877"/>
    </source>
</evidence>
<evidence type="ECO:0000256" key="4">
    <source>
        <dbReference type="ARBA" id="ARBA00022792"/>
    </source>
</evidence>
<dbReference type="AlphaFoldDB" id="A0A1U7SSF6"/>
<dbReference type="Pfam" id="PF02096">
    <property type="entry name" value="60KD_IMP"/>
    <property type="match status" value="1"/>
</dbReference>
<reference evidence="14" key="1">
    <citation type="submission" date="2025-08" db="UniProtKB">
        <authorList>
            <consortium name="RefSeq"/>
        </authorList>
    </citation>
    <scope>IDENTIFICATION</scope>
</reference>
<protein>
    <submittedName>
        <fullName evidence="14">Mitochondrial inner membrane protein OXA1L-like</fullName>
    </submittedName>
</protein>
<keyword evidence="5" id="KW-0809">Transit peptide</keyword>
<feature type="region of interest" description="Disordered" evidence="10">
    <location>
        <begin position="377"/>
        <end position="404"/>
    </location>
</feature>
<feature type="region of interest" description="Disordered" evidence="10">
    <location>
        <begin position="15"/>
        <end position="71"/>
    </location>
</feature>
<feature type="non-terminal residue" evidence="14">
    <location>
        <position position="1"/>
    </location>
</feature>
<accession>A0A1U7SSF6</accession>
<feature type="domain" description="Membrane insertase YidC/Oxa/ALB C-terminal" evidence="12">
    <location>
        <begin position="128"/>
        <end position="318"/>
    </location>
</feature>
<gene>
    <name evidence="14" type="primary">LOC102368242</name>
</gene>
<dbReference type="GO" id="GO:0032979">
    <property type="term" value="P:protein insertion into mitochondrial inner membrane from matrix"/>
    <property type="evidence" value="ECO:0007669"/>
    <property type="project" value="TreeGrafter"/>
</dbReference>
<evidence type="ECO:0000313" key="14">
    <source>
        <dbReference type="RefSeq" id="XP_006037156.2"/>
    </source>
</evidence>
<name>A0A1U7SSF6_ALLSI</name>
<feature type="compositionally biased region" description="Polar residues" evidence="10">
    <location>
        <begin position="29"/>
        <end position="38"/>
    </location>
</feature>
<sequence length="404" mass="44578">HTRVKVHTCTPQRCQGSKFSARDLPLTSPAPQTHSSTIPPARLHGRTQRGTPLPRGCRAQSTAAASAPVLPAASPLLPEPRAELAVPGPGPGPGLELSLSELGLGNYTPVGLIQTVLESLHVHLGLPWWGAIMAATAVARFLVFPLILKGQREETKLNNQLPEITRFTTLLSEARRSGNHLQFAKVNSDLMRYQQANYINPLAIFLGPFVQAPVFISFFIALREMTILPVPSMQSGGLAWFPDLTAPDPFYILPLTVTGSSLLMVQLGAESGVDIPHLKIIKTVFRVIPLVILPLTITFPTAMITYWLTSNVLALVQVGLLRIPAVRTRLHIPERVKHKRELFPNNEGFFQNLTDEWKNIWIRWHMEEVCLKQMAEEELPGAGSERTPAPDIHPQSCEAPKRPD</sequence>
<evidence type="ECO:0000256" key="1">
    <source>
        <dbReference type="ARBA" id="ARBA00004448"/>
    </source>
</evidence>
<evidence type="ECO:0000259" key="12">
    <source>
        <dbReference type="Pfam" id="PF02096"/>
    </source>
</evidence>
<dbReference type="InterPro" id="IPR028055">
    <property type="entry name" value="YidC/Oxa/ALB_C"/>
</dbReference>
<proteinExistence type="inferred from homology"/>
<evidence type="ECO:0000256" key="6">
    <source>
        <dbReference type="ARBA" id="ARBA00022989"/>
    </source>
</evidence>
<evidence type="ECO:0000256" key="8">
    <source>
        <dbReference type="ARBA" id="ARBA00023136"/>
    </source>
</evidence>
<dbReference type="GO" id="GO:0032977">
    <property type="term" value="F:membrane insertase activity"/>
    <property type="evidence" value="ECO:0007669"/>
    <property type="project" value="InterPro"/>
</dbReference>
<dbReference type="GO" id="GO:0005743">
    <property type="term" value="C:mitochondrial inner membrane"/>
    <property type="evidence" value="ECO:0007669"/>
    <property type="project" value="UniProtKB-SubCell"/>
</dbReference>
<dbReference type="STRING" id="38654.A0A1U7SSF6"/>
<feature type="transmembrane region" description="Helical" evidence="11">
    <location>
        <begin position="280"/>
        <end position="299"/>
    </location>
</feature>
<dbReference type="RefSeq" id="XP_006037156.2">
    <property type="nucleotide sequence ID" value="XM_006037094.3"/>
</dbReference>
<evidence type="ECO:0000256" key="3">
    <source>
        <dbReference type="ARBA" id="ARBA00022692"/>
    </source>
</evidence>
<dbReference type="Proteomes" id="UP000189705">
    <property type="component" value="Unplaced"/>
</dbReference>
<comment type="subcellular location">
    <subcellularLocation>
        <location evidence="9">Membrane</location>
        <topology evidence="9">Multi-pass membrane protein</topology>
    </subcellularLocation>
    <subcellularLocation>
        <location evidence="1">Mitochondrion inner membrane</location>
        <topology evidence="1">Multi-pass membrane protein</topology>
    </subcellularLocation>
</comment>
<dbReference type="InParanoid" id="A0A1U7SSF6"/>
<organism evidence="13 14">
    <name type="scientific">Alligator sinensis</name>
    <name type="common">Chinese alligator</name>
    <dbReference type="NCBI Taxonomy" id="38654"/>
    <lineage>
        <taxon>Eukaryota</taxon>
        <taxon>Metazoa</taxon>
        <taxon>Chordata</taxon>
        <taxon>Craniata</taxon>
        <taxon>Vertebrata</taxon>
        <taxon>Euteleostomi</taxon>
        <taxon>Archelosauria</taxon>
        <taxon>Archosauria</taxon>
        <taxon>Crocodylia</taxon>
        <taxon>Alligatoridae</taxon>
        <taxon>Alligatorinae</taxon>
        <taxon>Alligator</taxon>
    </lineage>
</organism>